<sequence length="187" mass="19543">MAKDQKGKNMTSTSTAPVAAATMSPDDFKAAFRQHPAGVAVITADAGRGPVMLTATSVSSVSANPALVMFSLSAHSSSTPTIRRAETVVVHLLGAGQLDLAQLGATSGIDRFSDTSLWSTLPTGEVYFPGARAWIRGRVLTSMDAGGSVVVLVEALEASPSDSADEQVPLVYYNRTWHQLGDHSQIA</sequence>
<evidence type="ECO:0000256" key="1">
    <source>
        <dbReference type="ARBA" id="ARBA00023002"/>
    </source>
</evidence>
<dbReference type="SMART" id="SM00903">
    <property type="entry name" value="Flavin_Reduct"/>
    <property type="match status" value="1"/>
</dbReference>
<dbReference type="InterPro" id="IPR002563">
    <property type="entry name" value="Flavin_Rdtase-like_dom"/>
</dbReference>
<reference evidence="4" key="1">
    <citation type="journal article" date="2019" name="Int. J. Syst. Evol. Microbiol.">
        <title>The Global Catalogue of Microorganisms (GCM) 10K type strain sequencing project: providing services to taxonomists for standard genome sequencing and annotation.</title>
        <authorList>
            <consortium name="The Broad Institute Genomics Platform"/>
            <consortium name="The Broad Institute Genome Sequencing Center for Infectious Disease"/>
            <person name="Wu L."/>
            <person name="Ma J."/>
        </authorList>
    </citation>
    <scope>NUCLEOTIDE SEQUENCE [LARGE SCALE GENOMIC DNA]</scope>
    <source>
        <strain evidence="4">JCM 15577</strain>
    </source>
</reference>
<organism evidence="3 4">
    <name type="scientific">Microbacterium sediminicola</name>
    <dbReference type="NCBI Taxonomy" id="415210"/>
    <lineage>
        <taxon>Bacteria</taxon>
        <taxon>Bacillati</taxon>
        <taxon>Actinomycetota</taxon>
        <taxon>Actinomycetes</taxon>
        <taxon>Micrococcales</taxon>
        <taxon>Microbacteriaceae</taxon>
        <taxon>Microbacterium</taxon>
    </lineage>
</organism>
<dbReference type="PANTHER" id="PTHR30466:SF1">
    <property type="entry name" value="FMN REDUCTASE (NADH) RUTF"/>
    <property type="match status" value="1"/>
</dbReference>
<protein>
    <submittedName>
        <fullName evidence="3">Flavin reductase family protein</fullName>
    </submittedName>
</protein>
<evidence type="ECO:0000313" key="3">
    <source>
        <dbReference type="EMBL" id="GAA1692279.1"/>
    </source>
</evidence>
<dbReference type="Gene3D" id="2.30.110.10">
    <property type="entry name" value="Electron Transport, Fmn-binding Protein, Chain A"/>
    <property type="match status" value="1"/>
</dbReference>
<comment type="caution">
    <text evidence="3">The sequence shown here is derived from an EMBL/GenBank/DDBJ whole genome shotgun (WGS) entry which is preliminary data.</text>
</comment>
<evidence type="ECO:0000259" key="2">
    <source>
        <dbReference type="SMART" id="SM00903"/>
    </source>
</evidence>
<keyword evidence="1" id="KW-0560">Oxidoreductase</keyword>
<dbReference type="PANTHER" id="PTHR30466">
    <property type="entry name" value="FLAVIN REDUCTASE"/>
    <property type="match status" value="1"/>
</dbReference>
<accession>A0ABP4TRV0</accession>
<name>A0ABP4TRV0_9MICO</name>
<keyword evidence="4" id="KW-1185">Reference proteome</keyword>
<dbReference type="Proteomes" id="UP001501690">
    <property type="component" value="Unassembled WGS sequence"/>
</dbReference>
<dbReference type="InterPro" id="IPR012349">
    <property type="entry name" value="Split_barrel_FMN-bd"/>
</dbReference>
<dbReference type="InterPro" id="IPR050268">
    <property type="entry name" value="NADH-dep_flavin_reductase"/>
</dbReference>
<evidence type="ECO:0000313" key="4">
    <source>
        <dbReference type="Proteomes" id="UP001501690"/>
    </source>
</evidence>
<dbReference type="SUPFAM" id="SSF50475">
    <property type="entry name" value="FMN-binding split barrel"/>
    <property type="match status" value="1"/>
</dbReference>
<dbReference type="EMBL" id="BAAAPL010000001">
    <property type="protein sequence ID" value="GAA1692279.1"/>
    <property type="molecule type" value="Genomic_DNA"/>
</dbReference>
<feature type="domain" description="Flavin reductase like" evidence="2">
    <location>
        <begin position="32"/>
        <end position="179"/>
    </location>
</feature>
<gene>
    <name evidence="3" type="ORF">GCM10009808_06710</name>
</gene>
<proteinExistence type="predicted"/>
<dbReference type="Pfam" id="PF01613">
    <property type="entry name" value="Flavin_Reduct"/>
    <property type="match status" value="1"/>
</dbReference>